<comment type="caution">
    <text evidence="1">The sequence shown here is derived from an EMBL/GenBank/DDBJ whole genome shotgun (WGS) entry which is preliminary data.</text>
</comment>
<accession>A0A4S3M1S4</accession>
<keyword evidence="2" id="KW-1185">Reference proteome</keyword>
<evidence type="ECO:0000313" key="1">
    <source>
        <dbReference type="EMBL" id="THD67509.1"/>
    </source>
</evidence>
<organism evidence="1 2">
    <name type="scientific">Robertkochia marina</name>
    <dbReference type="NCBI Taxonomy" id="1227945"/>
    <lineage>
        <taxon>Bacteria</taxon>
        <taxon>Pseudomonadati</taxon>
        <taxon>Bacteroidota</taxon>
        <taxon>Flavobacteriia</taxon>
        <taxon>Flavobacteriales</taxon>
        <taxon>Flavobacteriaceae</taxon>
        <taxon>Robertkochia</taxon>
    </lineage>
</organism>
<gene>
    <name evidence="1" type="ORF">E7Z59_07555</name>
</gene>
<evidence type="ECO:0008006" key="3">
    <source>
        <dbReference type="Google" id="ProtNLM"/>
    </source>
</evidence>
<proteinExistence type="predicted"/>
<protein>
    <recommendedName>
        <fullName evidence="3">Lipocalin-like domain-containing protein</fullName>
    </recommendedName>
</protein>
<dbReference type="Gene3D" id="2.40.128.490">
    <property type="entry name" value="Uncharacterised protein PF14869, DUF4488"/>
    <property type="match status" value="1"/>
</dbReference>
<dbReference type="EMBL" id="SSMC01000002">
    <property type="protein sequence ID" value="THD67509.1"/>
    <property type="molecule type" value="Genomic_DNA"/>
</dbReference>
<evidence type="ECO:0000313" key="2">
    <source>
        <dbReference type="Proteomes" id="UP000305939"/>
    </source>
</evidence>
<dbReference type="RefSeq" id="WP_136335714.1">
    <property type="nucleotide sequence ID" value="NZ_QXMP01000005.1"/>
</dbReference>
<sequence>MKLLSYAIVLVVVMVLFAAKPGNNEDIQLSLEGTWEQVDQYTYDGEKVVDTIEASEGYRQIKMFYDGKVMWSRFVPKDSVEWFAYGSYVITDSSLTETLEYGSASMMRVIDTFRVFSFKLILDEDTYSQIQLDADGNPLLQENYKRLQ</sequence>
<name>A0A4S3M1S4_9FLAO</name>
<dbReference type="AlphaFoldDB" id="A0A4S3M1S4"/>
<dbReference type="Proteomes" id="UP000305939">
    <property type="component" value="Unassembled WGS sequence"/>
</dbReference>
<reference evidence="1 2" key="1">
    <citation type="submission" date="2019-04" db="EMBL/GenBank/DDBJ databases">
        <title>Draft genome sequence of Robertkochia marina CC-AMO-30D.</title>
        <authorList>
            <person name="Hameed A."/>
            <person name="Lin S.-Y."/>
            <person name="Shahina M."/>
            <person name="Lai W.-A."/>
            <person name="Young C.-C."/>
        </authorList>
    </citation>
    <scope>NUCLEOTIDE SEQUENCE [LARGE SCALE GENOMIC DNA]</scope>
    <source>
        <strain evidence="1 2">CC-AMO-30D</strain>
    </source>
</reference>
<dbReference type="OrthoDB" id="1441376at2"/>